<keyword evidence="5 10" id="KW-0145">Chemotaxis</keyword>
<evidence type="ECO:0000256" key="8">
    <source>
        <dbReference type="ARBA" id="ARBA00022912"/>
    </source>
</evidence>
<evidence type="ECO:0000313" key="14">
    <source>
        <dbReference type="Proteomes" id="UP001069090"/>
    </source>
</evidence>
<evidence type="ECO:0000256" key="9">
    <source>
        <dbReference type="ARBA" id="ARBA00029599"/>
    </source>
</evidence>
<dbReference type="PIRSF" id="PIRSF002884">
    <property type="entry name" value="CheZ"/>
    <property type="match status" value="1"/>
</dbReference>
<gene>
    <name evidence="13" type="ORF">O0V09_02765</name>
</gene>
<evidence type="ECO:0000256" key="1">
    <source>
        <dbReference type="ARBA" id="ARBA00004496"/>
    </source>
</evidence>
<protein>
    <recommendedName>
        <fullName evidence="3 10">Protein phosphatase CheZ</fullName>
        <ecNumber evidence="10">3.1.3.-</ecNumber>
    </recommendedName>
    <alternativeName>
        <fullName evidence="9 10">Chemotaxis protein CheZ</fullName>
    </alternativeName>
</protein>
<keyword evidence="14" id="KW-1185">Reference proteome</keyword>
<name>A0A9J6RID8_9GAMM</name>
<dbReference type="EC" id="3.1.3.-" evidence="10"/>
<reference evidence="13 14" key="1">
    <citation type="submission" date="2022-12" db="EMBL/GenBank/DDBJ databases">
        <title>Dasania phycosphaerae sp. nov., isolated from particulate material of the south coast of Korea.</title>
        <authorList>
            <person name="Jiang Y."/>
        </authorList>
    </citation>
    <scope>NUCLEOTIDE SEQUENCE [LARGE SCALE GENOMIC DNA]</scope>
    <source>
        <strain evidence="13 14">GY-19</strain>
    </source>
</reference>
<evidence type="ECO:0000256" key="11">
    <source>
        <dbReference type="PIRSR" id="PIRSR002884-1"/>
    </source>
</evidence>
<dbReference type="EMBL" id="JAPTGG010000002">
    <property type="protein sequence ID" value="MCZ0864105.1"/>
    <property type="molecule type" value="Genomic_DNA"/>
</dbReference>
<dbReference type="PANTHER" id="PTHR43693:SF1">
    <property type="entry name" value="PROTEIN PHOSPHATASE CHEZ"/>
    <property type="match status" value="1"/>
</dbReference>
<accession>A0A9J6RID8</accession>
<dbReference type="SUPFAM" id="SSF75708">
    <property type="entry name" value="Chemotaxis phosphatase CheZ"/>
    <property type="match status" value="1"/>
</dbReference>
<comment type="function">
    <text evidence="10">Plays an important role in bacterial chemotaxis signal transduction pathway by accelerating the dephosphorylation of phosphorylated CheY (CheY-P).</text>
</comment>
<keyword evidence="6 10" id="KW-0283">Flagellar rotation</keyword>
<proteinExistence type="inferred from homology"/>
<dbReference type="InterPro" id="IPR007439">
    <property type="entry name" value="Chemotax_Pase_CheZ"/>
</dbReference>
<keyword evidence="4 10" id="KW-0963">Cytoplasm</keyword>
<evidence type="ECO:0000256" key="7">
    <source>
        <dbReference type="ARBA" id="ARBA00022801"/>
    </source>
</evidence>
<sequence>MLDDNNKPVQVKADASDDVWQSLKERAANLMASLEERDYVSANNVIQDLNELRDNTLYREVGKLTRGLHDAIVNFELEPSKASGTDSAEGESQMANAKDRLDYVINLTQTSADKTMDMVEEGIPIASAQAEIAKQLQLDWARLLRREMQVDEFKGLAERIDGFLAQSIDGNALISQKLNEILLAQDFQDLTGQVITKVIVLVQDVEDRLVELMRVAGQIEELTGIVKDPAAKPKTNKQGLDSAPEGPQIHADKREDVVSGQDDVDDLLSSLGF</sequence>
<organism evidence="13 14">
    <name type="scientific">Dasania phycosphaerae</name>
    <dbReference type="NCBI Taxonomy" id="2950436"/>
    <lineage>
        <taxon>Bacteria</taxon>
        <taxon>Pseudomonadati</taxon>
        <taxon>Pseudomonadota</taxon>
        <taxon>Gammaproteobacteria</taxon>
        <taxon>Cellvibrionales</taxon>
        <taxon>Spongiibacteraceae</taxon>
        <taxon>Dasania</taxon>
    </lineage>
</organism>
<dbReference type="GO" id="GO:0097588">
    <property type="term" value="P:archaeal or bacterial-type flagellum-dependent cell motility"/>
    <property type="evidence" value="ECO:0007669"/>
    <property type="project" value="UniProtKB-KW"/>
</dbReference>
<dbReference type="GO" id="GO:0004721">
    <property type="term" value="F:phosphoprotein phosphatase activity"/>
    <property type="evidence" value="ECO:0007669"/>
    <property type="project" value="UniProtKB-KW"/>
</dbReference>
<evidence type="ECO:0000256" key="6">
    <source>
        <dbReference type="ARBA" id="ARBA00022779"/>
    </source>
</evidence>
<dbReference type="InterPro" id="IPR050992">
    <property type="entry name" value="CheZ_family_phosphatases"/>
</dbReference>
<evidence type="ECO:0000256" key="3">
    <source>
        <dbReference type="ARBA" id="ARBA00018484"/>
    </source>
</evidence>
<dbReference type="Gene3D" id="1.10.287.500">
    <property type="entry name" value="Helix hairpin bin"/>
    <property type="match status" value="1"/>
</dbReference>
<evidence type="ECO:0000256" key="5">
    <source>
        <dbReference type="ARBA" id="ARBA00022500"/>
    </source>
</evidence>
<evidence type="ECO:0000256" key="4">
    <source>
        <dbReference type="ARBA" id="ARBA00022490"/>
    </source>
</evidence>
<dbReference type="GO" id="GO:0006935">
    <property type="term" value="P:chemotaxis"/>
    <property type="evidence" value="ECO:0007669"/>
    <property type="project" value="UniProtKB-KW"/>
</dbReference>
<comment type="subunit">
    <text evidence="10">Homodimer.</text>
</comment>
<evidence type="ECO:0000313" key="13">
    <source>
        <dbReference type="EMBL" id="MCZ0864105.1"/>
    </source>
</evidence>
<dbReference type="Pfam" id="PF04344">
    <property type="entry name" value="CheZ"/>
    <property type="match status" value="1"/>
</dbReference>
<dbReference type="GO" id="GO:0005737">
    <property type="term" value="C:cytoplasm"/>
    <property type="evidence" value="ECO:0007669"/>
    <property type="project" value="UniProtKB-SubCell"/>
</dbReference>
<dbReference type="RefSeq" id="WP_258330262.1">
    <property type="nucleotide sequence ID" value="NZ_JAPTGG010000002.1"/>
</dbReference>
<dbReference type="PANTHER" id="PTHR43693">
    <property type="entry name" value="PROTEIN PHOSPHATASE CHEZ"/>
    <property type="match status" value="1"/>
</dbReference>
<comment type="caution">
    <text evidence="13">The sequence shown here is derived from an EMBL/GenBank/DDBJ whole genome shotgun (WGS) entry which is preliminary data.</text>
</comment>
<dbReference type="GO" id="GO:0009288">
    <property type="term" value="C:bacterial-type flagellum"/>
    <property type="evidence" value="ECO:0007669"/>
    <property type="project" value="InterPro"/>
</dbReference>
<dbReference type="Proteomes" id="UP001069090">
    <property type="component" value="Unassembled WGS sequence"/>
</dbReference>
<feature type="region of interest" description="Disordered" evidence="12">
    <location>
        <begin position="230"/>
        <end position="273"/>
    </location>
</feature>
<keyword evidence="8 10" id="KW-0904">Protein phosphatase</keyword>
<keyword evidence="7 10" id="KW-0378">Hydrolase</keyword>
<evidence type="ECO:0000256" key="10">
    <source>
        <dbReference type="PIRNR" id="PIRNR002884"/>
    </source>
</evidence>
<dbReference type="AlphaFoldDB" id="A0A9J6RID8"/>
<feature type="site" description="Enhances dephosphorylation of CheY-P" evidence="11">
    <location>
        <position position="193"/>
    </location>
</feature>
<evidence type="ECO:0000256" key="12">
    <source>
        <dbReference type="SAM" id="MobiDB-lite"/>
    </source>
</evidence>
<comment type="subcellular location">
    <subcellularLocation>
        <location evidence="1 10">Cytoplasm</location>
    </subcellularLocation>
</comment>
<evidence type="ECO:0000256" key="2">
    <source>
        <dbReference type="ARBA" id="ARBA00005908"/>
    </source>
</evidence>
<comment type="similarity">
    <text evidence="2 10">Belongs to the CheZ family.</text>
</comment>
<dbReference type="GO" id="GO:0050920">
    <property type="term" value="P:regulation of chemotaxis"/>
    <property type="evidence" value="ECO:0007669"/>
    <property type="project" value="InterPro"/>
</dbReference>